<proteinExistence type="predicted"/>
<evidence type="ECO:0000313" key="1">
    <source>
        <dbReference type="EMBL" id="JAD51738.1"/>
    </source>
</evidence>
<reference evidence="1" key="1">
    <citation type="submission" date="2014-09" db="EMBL/GenBank/DDBJ databases">
        <authorList>
            <person name="Magalhaes I.L.F."/>
            <person name="Oliveira U."/>
            <person name="Santos F.R."/>
            <person name="Vidigal T.H.D.A."/>
            <person name="Brescovit A.D."/>
            <person name="Santos A.J."/>
        </authorList>
    </citation>
    <scope>NUCLEOTIDE SEQUENCE</scope>
    <source>
        <tissue evidence="1">Shoot tissue taken approximately 20 cm above the soil surface</tissue>
    </source>
</reference>
<organism evidence="1">
    <name type="scientific">Arundo donax</name>
    <name type="common">Giant reed</name>
    <name type="synonym">Donax arundinaceus</name>
    <dbReference type="NCBI Taxonomy" id="35708"/>
    <lineage>
        <taxon>Eukaryota</taxon>
        <taxon>Viridiplantae</taxon>
        <taxon>Streptophyta</taxon>
        <taxon>Embryophyta</taxon>
        <taxon>Tracheophyta</taxon>
        <taxon>Spermatophyta</taxon>
        <taxon>Magnoliopsida</taxon>
        <taxon>Liliopsida</taxon>
        <taxon>Poales</taxon>
        <taxon>Poaceae</taxon>
        <taxon>PACMAD clade</taxon>
        <taxon>Arundinoideae</taxon>
        <taxon>Arundineae</taxon>
        <taxon>Arundo</taxon>
    </lineage>
</organism>
<sequence length="19" mass="2181">MLVSYASFLSYSQSLYAHN</sequence>
<name>A0A0A9APE4_ARUDO</name>
<protein>
    <submittedName>
        <fullName evidence="1">Uncharacterized protein</fullName>
    </submittedName>
</protein>
<accession>A0A0A9APE4</accession>
<dbReference type="AlphaFoldDB" id="A0A0A9APE4"/>
<dbReference type="EMBL" id="GBRH01246157">
    <property type="protein sequence ID" value="JAD51738.1"/>
    <property type="molecule type" value="Transcribed_RNA"/>
</dbReference>
<reference evidence="1" key="2">
    <citation type="journal article" date="2015" name="Data Brief">
        <title>Shoot transcriptome of the giant reed, Arundo donax.</title>
        <authorList>
            <person name="Barrero R.A."/>
            <person name="Guerrero F.D."/>
            <person name="Moolhuijzen P."/>
            <person name="Goolsby J.A."/>
            <person name="Tidwell J."/>
            <person name="Bellgard S.E."/>
            <person name="Bellgard M.I."/>
        </authorList>
    </citation>
    <scope>NUCLEOTIDE SEQUENCE</scope>
    <source>
        <tissue evidence="1">Shoot tissue taken approximately 20 cm above the soil surface</tissue>
    </source>
</reference>